<dbReference type="Pfam" id="PF14661">
    <property type="entry name" value="HAUS6_N"/>
    <property type="match status" value="1"/>
</dbReference>
<dbReference type="InterPro" id="IPR026797">
    <property type="entry name" value="HAUS_6"/>
</dbReference>
<organism evidence="3">
    <name type="scientific">Bactrocera dorsalis</name>
    <name type="common">Oriental fruit fly</name>
    <name type="synonym">Dacus dorsalis</name>
    <dbReference type="NCBI Taxonomy" id="27457"/>
    <lineage>
        <taxon>Eukaryota</taxon>
        <taxon>Metazoa</taxon>
        <taxon>Ecdysozoa</taxon>
        <taxon>Arthropoda</taxon>
        <taxon>Hexapoda</taxon>
        <taxon>Insecta</taxon>
        <taxon>Pterygota</taxon>
        <taxon>Neoptera</taxon>
        <taxon>Endopterygota</taxon>
        <taxon>Diptera</taxon>
        <taxon>Brachycera</taxon>
        <taxon>Muscomorpha</taxon>
        <taxon>Tephritoidea</taxon>
        <taxon>Tephritidae</taxon>
        <taxon>Bactrocera</taxon>
        <taxon>Bactrocera</taxon>
    </lineage>
</organism>
<dbReference type="InterPro" id="IPR028163">
    <property type="entry name" value="HAUS_6_N"/>
</dbReference>
<dbReference type="PANTHER" id="PTHR16151">
    <property type="entry name" value="HAUS AUGMIN-LIKE COMPLEX SUBUNIT 6"/>
    <property type="match status" value="1"/>
</dbReference>
<dbReference type="GO" id="GO:0008017">
    <property type="term" value="F:microtubule binding"/>
    <property type="evidence" value="ECO:0007669"/>
    <property type="project" value="TreeGrafter"/>
</dbReference>
<dbReference type="PANTHER" id="PTHR16151:SF2">
    <property type="entry name" value="HAUS AUGMIN-LIKE COMPLEX SUBUNIT 6"/>
    <property type="match status" value="1"/>
</dbReference>
<accession>A0A034VN86</accession>
<dbReference type="GO" id="GO:0070652">
    <property type="term" value="C:HAUS complex"/>
    <property type="evidence" value="ECO:0007669"/>
    <property type="project" value="InterPro"/>
</dbReference>
<dbReference type="EMBL" id="GAKP01014181">
    <property type="protein sequence ID" value="JAC44771.1"/>
    <property type="molecule type" value="Transcribed_RNA"/>
</dbReference>
<evidence type="ECO:0000259" key="2">
    <source>
        <dbReference type="Pfam" id="PF14661"/>
    </source>
</evidence>
<evidence type="ECO:0000313" key="3">
    <source>
        <dbReference type="EMBL" id="JAC44771.1"/>
    </source>
</evidence>
<evidence type="ECO:0000256" key="1">
    <source>
        <dbReference type="SAM" id="Coils"/>
    </source>
</evidence>
<dbReference type="GO" id="GO:0051225">
    <property type="term" value="P:spindle assembly"/>
    <property type="evidence" value="ECO:0007669"/>
    <property type="project" value="InterPro"/>
</dbReference>
<name>A0A034VN86_BACDO</name>
<dbReference type="OrthoDB" id="5575722at2759"/>
<feature type="domain" description="HAUS augmin-like complex subunit 6 N-terminal" evidence="2">
    <location>
        <begin position="20"/>
        <end position="259"/>
    </location>
</feature>
<proteinExistence type="predicted"/>
<keyword evidence="1" id="KW-0175">Coiled coil</keyword>
<dbReference type="AlphaFoldDB" id="A0A034VN86"/>
<feature type="coiled-coil region" evidence="1">
    <location>
        <begin position="240"/>
        <end position="267"/>
    </location>
</feature>
<protein>
    <submittedName>
        <fullName evidence="3">HAUS augmin-like complex subunit 6</fullName>
    </submittedName>
</protein>
<gene>
    <name evidence="3" type="primary">HAUS6</name>
</gene>
<sequence length="722" mass="81949">MDRTIIAVQRAEERELSEKLYKKLRGLGLLHPQTDELRKCLNEEMFIKPNAQAFFHVMHYLFCLLDPTEFKKRFYWPITDKRSEANFRTSTVEYLKHLNEKHKLQWGDIKSYLVVMPGGKKFIIFLLDLVAFVVQEQIRFREKLLGADVEAGHVADLNLKRMRKQNSFFKDYASAYISNVDEQIVQLRGKTQQLEKIFNTLAQETGSSKNELCNGQFIELFEKSNREVFQEKFVKGTAMVRKLEEPLAELKERIDKFQLKEAEMKYDKGRVRHALQKITDALPAENTEHSEVFLHPSVNALDDIKLNELIIAFNLIHPILENAFGEVEQTRTSGELVQAELTALETEFQQIEKQVTGFQLSLNSQMKKRSNHRKQTPGHISDDCNSLMMKYVCTPPIKLEALSSGRLDSMRLPLFADIQAKIATDSLCGNVSVLPRSARKQTIKDTSIDLNNTMNKSRIIDSTQLLRTIHKGSLRAQRQKTQGNTPTSTALLSTSWRERQNIFHKDLQSEPVILTEKTVQSNNLNISVDRSADLVNSIQHLSGQHASASPYTPFNSNERTRIARTQLLEAISSSSGSGGGTKAKVLYTRRLSAVQKVQGDSMNIANMSTSPSGRLDALVPTPAEFTDTPRIKLNDIIVQENTIFVDKTEERVAAVQVLELSSRCVFVTENTKNAKLNGENDQNMINTPKCAQPKARQMPTQIIADDDNLFDISDTVLNDVTM</sequence>
<reference evidence="3" key="1">
    <citation type="journal article" date="2014" name="BMC Genomics">
        <title>Characterizing the developmental transcriptome of the oriental fruit fly, Bactrocera dorsalis (Diptera: Tephritidae) through comparative genomic analysis with Drosophila melanogaster utilizing modENCODE datasets.</title>
        <authorList>
            <person name="Geib S.M."/>
            <person name="Calla B."/>
            <person name="Hall B."/>
            <person name="Hou S."/>
            <person name="Manoukis N.C."/>
        </authorList>
    </citation>
    <scope>NUCLEOTIDE SEQUENCE</scope>
    <source>
        <strain evidence="3">Punador</strain>
    </source>
</reference>
<dbReference type="GO" id="GO:1990498">
    <property type="term" value="C:mitotic spindle microtubule"/>
    <property type="evidence" value="ECO:0007669"/>
    <property type="project" value="TreeGrafter"/>
</dbReference>